<dbReference type="InterPro" id="IPR057135">
    <property type="entry name" value="At4g27190-like_LRR"/>
</dbReference>
<dbReference type="InterPro" id="IPR050905">
    <property type="entry name" value="Plant_NBS-LRR"/>
</dbReference>
<evidence type="ECO:0000256" key="1">
    <source>
        <dbReference type="ARBA" id="ARBA00022821"/>
    </source>
</evidence>
<dbReference type="InterPro" id="IPR032675">
    <property type="entry name" value="LRR_dom_sf"/>
</dbReference>
<evidence type="ECO:0000313" key="4">
    <source>
        <dbReference type="Proteomes" id="UP001168877"/>
    </source>
</evidence>
<accession>A0AA39T056</accession>
<dbReference type="Proteomes" id="UP001168877">
    <property type="component" value="Unassembled WGS sequence"/>
</dbReference>
<sequence length="216" mass="24034">MDECISSAIPGNLLQQLNSLEKLHVENGNSLEEVFDLKELNGDGDFKVLSQLSEFCLVGLPRLKHIWKKNHSGVLSFGNLKLMKVYNCSNLKYIFTPSVVLGLMQLQELEIKNCGMMEEIITKEGENDAAIEKITFLQLNYLVVESLPNLRSFYSGSNTLECPSLTTINVSNCPNMETVFSEKRSSDRDPPKVPLLASMSQTVAAVEVPSWPTAAF</sequence>
<feature type="domain" description="Disease resistance protein At4g27190-like leucine-rich repeats" evidence="2">
    <location>
        <begin position="4"/>
        <end position="115"/>
    </location>
</feature>
<gene>
    <name evidence="3" type="ORF">LWI29_006031</name>
</gene>
<dbReference type="Pfam" id="PF23247">
    <property type="entry name" value="LRR_RPS2"/>
    <property type="match status" value="1"/>
</dbReference>
<keyword evidence="1" id="KW-0611">Plant defense</keyword>
<dbReference type="AlphaFoldDB" id="A0AA39T056"/>
<name>A0AA39T056_ACESA</name>
<dbReference type="PANTHER" id="PTHR33463">
    <property type="entry name" value="NB-ARC DOMAIN-CONTAINING PROTEIN-RELATED"/>
    <property type="match status" value="1"/>
</dbReference>
<evidence type="ECO:0000313" key="3">
    <source>
        <dbReference type="EMBL" id="KAK0599522.1"/>
    </source>
</evidence>
<comment type="caution">
    <text evidence="3">The sequence shown here is derived from an EMBL/GenBank/DDBJ whole genome shotgun (WGS) entry which is preliminary data.</text>
</comment>
<keyword evidence="4" id="KW-1185">Reference proteome</keyword>
<dbReference type="Gene3D" id="3.80.10.10">
    <property type="entry name" value="Ribonuclease Inhibitor"/>
    <property type="match status" value="1"/>
</dbReference>
<dbReference type="SUPFAM" id="SSF52058">
    <property type="entry name" value="L domain-like"/>
    <property type="match status" value="1"/>
</dbReference>
<organism evidence="3 4">
    <name type="scientific">Acer saccharum</name>
    <name type="common">Sugar maple</name>
    <dbReference type="NCBI Taxonomy" id="4024"/>
    <lineage>
        <taxon>Eukaryota</taxon>
        <taxon>Viridiplantae</taxon>
        <taxon>Streptophyta</taxon>
        <taxon>Embryophyta</taxon>
        <taxon>Tracheophyta</taxon>
        <taxon>Spermatophyta</taxon>
        <taxon>Magnoliopsida</taxon>
        <taxon>eudicotyledons</taxon>
        <taxon>Gunneridae</taxon>
        <taxon>Pentapetalae</taxon>
        <taxon>rosids</taxon>
        <taxon>malvids</taxon>
        <taxon>Sapindales</taxon>
        <taxon>Sapindaceae</taxon>
        <taxon>Hippocastanoideae</taxon>
        <taxon>Acereae</taxon>
        <taxon>Acer</taxon>
    </lineage>
</organism>
<proteinExistence type="predicted"/>
<reference evidence="3" key="1">
    <citation type="journal article" date="2022" name="Plant J.">
        <title>Strategies of tolerance reflected in two North American maple genomes.</title>
        <authorList>
            <person name="McEvoy S.L."/>
            <person name="Sezen U.U."/>
            <person name="Trouern-Trend A."/>
            <person name="McMahon S.M."/>
            <person name="Schaberg P.G."/>
            <person name="Yang J."/>
            <person name="Wegrzyn J.L."/>
            <person name="Swenson N.G."/>
        </authorList>
    </citation>
    <scope>NUCLEOTIDE SEQUENCE</scope>
    <source>
        <strain evidence="3">NS2018</strain>
    </source>
</reference>
<evidence type="ECO:0000259" key="2">
    <source>
        <dbReference type="Pfam" id="PF23247"/>
    </source>
</evidence>
<protein>
    <recommendedName>
        <fullName evidence="2">Disease resistance protein At4g27190-like leucine-rich repeats domain-containing protein</fullName>
    </recommendedName>
</protein>
<dbReference type="PANTHER" id="PTHR33463:SF209">
    <property type="entry name" value="DISEASE RESISTANCE PROTEIN RPS2-LIKE"/>
    <property type="match status" value="1"/>
</dbReference>
<reference evidence="3" key="2">
    <citation type="submission" date="2023-06" db="EMBL/GenBank/DDBJ databases">
        <authorList>
            <person name="Swenson N.G."/>
            <person name="Wegrzyn J.L."/>
            <person name="Mcevoy S.L."/>
        </authorList>
    </citation>
    <scope>NUCLEOTIDE SEQUENCE</scope>
    <source>
        <strain evidence="3">NS2018</strain>
        <tissue evidence="3">Leaf</tissue>
    </source>
</reference>
<dbReference type="EMBL" id="JAUESC010000003">
    <property type="protein sequence ID" value="KAK0599522.1"/>
    <property type="molecule type" value="Genomic_DNA"/>
</dbReference>